<dbReference type="InterPro" id="IPR051400">
    <property type="entry name" value="HAD-like_hydrolase"/>
</dbReference>
<proteinExistence type="predicted"/>
<dbReference type="Gene3D" id="1.20.120.1600">
    <property type="match status" value="1"/>
</dbReference>
<keyword evidence="2" id="KW-0479">Metal-binding</keyword>
<organism evidence="5 6">
    <name type="scientific">Candidatus Caccoplasma merdipullorum</name>
    <dbReference type="NCBI Taxonomy" id="2840718"/>
    <lineage>
        <taxon>Bacteria</taxon>
        <taxon>Pseudomonadati</taxon>
        <taxon>Bacteroidota</taxon>
        <taxon>Bacteroidia</taxon>
        <taxon>Bacteroidales</taxon>
        <taxon>Bacteroidaceae</taxon>
        <taxon>Bacteroidaceae incertae sedis</taxon>
        <taxon>Candidatus Caccoplasma</taxon>
    </lineage>
</organism>
<name>A0A9D9H7B9_9BACT</name>
<comment type="caution">
    <text evidence="5">The sequence shown here is derived from an EMBL/GenBank/DDBJ whole genome shotgun (WGS) entry which is preliminary data.</text>
</comment>
<evidence type="ECO:0000256" key="2">
    <source>
        <dbReference type="ARBA" id="ARBA00022723"/>
    </source>
</evidence>
<dbReference type="InterPro" id="IPR036412">
    <property type="entry name" value="HAD-like_sf"/>
</dbReference>
<comment type="cofactor">
    <cofactor evidence="1">
        <name>Mg(2+)</name>
        <dbReference type="ChEBI" id="CHEBI:18420"/>
    </cofactor>
</comment>
<reference evidence="5" key="1">
    <citation type="submission" date="2020-10" db="EMBL/GenBank/DDBJ databases">
        <authorList>
            <person name="Gilroy R."/>
        </authorList>
    </citation>
    <scope>NUCLEOTIDE SEQUENCE</scope>
    <source>
        <strain evidence="5">G3-4614</strain>
    </source>
</reference>
<dbReference type="PRINTS" id="PR00413">
    <property type="entry name" value="HADHALOGNASE"/>
</dbReference>
<dbReference type="Proteomes" id="UP000823636">
    <property type="component" value="Unassembled WGS sequence"/>
</dbReference>
<dbReference type="GO" id="GO:0046872">
    <property type="term" value="F:metal ion binding"/>
    <property type="evidence" value="ECO:0007669"/>
    <property type="project" value="UniProtKB-KW"/>
</dbReference>
<dbReference type="InterPro" id="IPR023214">
    <property type="entry name" value="HAD_sf"/>
</dbReference>
<dbReference type="NCBIfam" id="TIGR01509">
    <property type="entry name" value="HAD-SF-IA-v3"/>
    <property type="match status" value="1"/>
</dbReference>
<dbReference type="SUPFAM" id="SSF56784">
    <property type="entry name" value="HAD-like"/>
    <property type="match status" value="1"/>
</dbReference>
<dbReference type="SFLD" id="SFLDG01129">
    <property type="entry name" value="C1.5:_HAD__Beta-PGM__Phosphata"/>
    <property type="match status" value="1"/>
</dbReference>
<dbReference type="Gene3D" id="3.40.50.1000">
    <property type="entry name" value="HAD superfamily/HAD-like"/>
    <property type="match status" value="1"/>
</dbReference>
<dbReference type="GO" id="GO:0044281">
    <property type="term" value="P:small molecule metabolic process"/>
    <property type="evidence" value="ECO:0007669"/>
    <property type="project" value="UniProtKB-ARBA"/>
</dbReference>
<dbReference type="NCBIfam" id="TIGR01549">
    <property type="entry name" value="HAD-SF-IA-v1"/>
    <property type="match status" value="1"/>
</dbReference>
<dbReference type="PANTHER" id="PTHR46470">
    <property type="entry name" value="N-ACYLNEURAMINATE-9-PHOSPHATASE"/>
    <property type="match status" value="1"/>
</dbReference>
<evidence type="ECO:0000313" key="6">
    <source>
        <dbReference type="Proteomes" id="UP000823636"/>
    </source>
</evidence>
<dbReference type="SFLD" id="SFLDS00003">
    <property type="entry name" value="Haloacid_Dehalogenase"/>
    <property type="match status" value="1"/>
</dbReference>
<protein>
    <submittedName>
        <fullName evidence="5">HAD family hydrolase</fullName>
    </submittedName>
</protein>
<evidence type="ECO:0000256" key="3">
    <source>
        <dbReference type="ARBA" id="ARBA00022801"/>
    </source>
</evidence>
<sequence>MIKGILFDYGGTLDTGGRHWSEVIWDGYKSASIQIPKEQFRSAYVYAERELERTPHIKPEDTFYILLRKKIKIEMQELVRTGTLPADYPIDAKSDEAARYCDTVARSHVKKSAEVLSALSRKYPLVLVTNFYGNIRSVITEYGIARYFKDIVESAVVGCRKPSEEIFRIARERLGTQPDETLVVGDSYKNDIAPAIKQGMQAIWLKNESWNDSEKNIEYTKIIDTIEELLSMV</sequence>
<evidence type="ECO:0000256" key="1">
    <source>
        <dbReference type="ARBA" id="ARBA00001946"/>
    </source>
</evidence>
<dbReference type="Pfam" id="PF00702">
    <property type="entry name" value="Hydrolase"/>
    <property type="match status" value="1"/>
</dbReference>
<reference evidence="5" key="2">
    <citation type="journal article" date="2021" name="PeerJ">
        <title>Extensive microbial diversity within the chicken gut microbiome revealed by metagenomics and culture.</title>
        <authorList>
            <person name="Gilroy R."/>
            <person name="Ravi A."/>
            <person name="Getino M."/>
            <person name="Pursley I."/>
            <person name="Horton D.L."/>
            <person name="Alikhan N.F."/>
            <person name="Baker D."/>
            <person name="Gharbi K."/>
            <person name="Hall N."/>
            <person name="Watson M."/>
            <person name="Adriaenssens E.M."/>
            <person name="Foster-Nyarko E."/>
            <person name="Jarju S."/>
            <person name="Secka A."/>
            <person name="Antonio M."/>
            <person name="Oren A."/>
            <person name="Chaudhuri R.R."/>
            <person name="La Ragione R."/>
            <person name="Hildebrand F."/>
            <person name="Pallen M.J."/>
        </authorList>
    </citation>
    <scope>NUCLEOTIDE SEQUENCE</scope>
    <source>
        <strain evidence="5">G3-4614</strain>
    </source>
</reference>
<dbReference type="AlphaFoldDB" id="A0A9D9H7B9"/>
<dbReference type="InterPro" id="IPR006439">
    <property type="entry name" value="HAD-SF_hydro_IA"/>
</dbReference>
<accession>A0A9D9H7B9</accession>
<dbReference type="PANTHER" id="PTHR46470:SF2">
    <property type="entry name" value="GLYCERALDEHYDE 3-PHOSPHATE PHOSPHATASE"/>
    <property type="match status" value="1"/>
</dbReference>
<keyword evidence="4" id="KW-0460">Magnesium</keyword>
<evidence type="ECO:0000256" key="4">
    <source>
        <dbReference type="ARBA" id="ARBA00022842"/>
    </source>
</evidence>
<dbReference type="GO" id="GO:0016791">
    <property type="term" value="F:phosphatase activity"/>
    <property type="evidence" value="ECO:0007669"/>
    <property type="project" value="TreeGrafter"/>
</dbReference>
<dbReference type="EMBL" id="JADIMW010000028">
    <property type="protein sequence ID" value="MBO8437857.1"/>
    <property type="molecule type" value="Genomic_DNA"/>
</dbReference>
<gene>
    <name evidence="5" type="ORF">IAC54_03020</name>
</gene>
<evidence type="ECO:0000313" key="5">
    <source>
        <dbReference type="EMBL" id="MBO8437857.1"/>
    </source>
</evidence>
<keyword evidence="3 5" id="KW-0378">Hydrolase</keyword>